<evidence type="ECO:0000313" key="3">
    <source>
        <dbReference type="Proteomes" id="UP000813824"/>
    </source>
</evidence>
<organism evidence="2 3">
    <name type="scientific">Cristinia sonorae</name>
    <dbReference type="NCBI Taxonomy" id="1940300"/>
    <lineage>
        <taxon>Eukaryota</taxon>
        <taxon>Fungi</taxon>
        <taxon>Dikarya</taxon>
        <taxon>Basidiomycota</taxon>
        <taxon>Agaricomycotina</taxon>
        <taxon>Agaricomycetes</taxon>
        <taxon>Agaricomycetidae</taxon>
        <taxon>Agaricales</taxon>
        <taxon>Pleurotineae</taxon>
        <taxon>Stephanosporaceae</taxon>
        <taxon>Cristinia</taxon>
    </lineage>
</organism>
<dbReference type="AlphaFoldDB" id="A0A8K0UEA7"/>
<gene>
    <name evidence="2" type="ORF">BXZ70DRAFT_911457</name>
</gene>
<evidence type="ECO:0000313" key="2">
    <source>
        <dbReference type="EMBL" id="KAH8077051.1"/>
    </source>
</evidence>
<protein>
    <submittedName>
        <fullName evidence="2">Uncharacterized protein</fullName>
    </submittedName>
</protein>
<comment type="caution">
    <text evidence="2">The sequence shown here is derived from an EMBL/GenBank/DDBJ whole genome shotgun (WGS) entry which is preliminary data.</text>
</comment>
<feature type="region of interest" description="Disordered" evidence="1">
    <location>
        <begin position="476"/>
        <end position="518"/>
    </location>
</feature>
<dbReference type="EMBL" id="JAEVFJ010000067">
    <property type="protein sequence ID" value="KAH8077051.1"/>
    <property type="molecule type" value="Genomic_DNA"/>
</dbReference>
<sequence>MAKYSHRKQLSALDYLGAVHWYNHSTKTQSEQGYKSSYRQERFFFISLRNRNWQKIVGLGALLCSKYLKAVENLAEQEEEFQSFTAGIGPTTKMQWTAHVLAWEADPNSAEDLYIAKREGPSETQVRRTLAEEEAAAANTSGGTFGHEVSPMAFLAVGLDLERQQRQLKADTAKKGDVPETDVIRRRTMLHSQIAKFREIQAIYMPSVPQRIALTNSTTDDSATSRAEDSPLHLPSSFSIEEHGQCAFGLVAAEEQLREGQCNDSLDDIRSKLYIKARLITYKKNNSHGQGMNTRSRTLLNCNDSKIKRSVQKYRVARAALLSLRGPGKWEEQLRVLQDEHLRMPSEDDEATARKRKKRKGPAEGTRVASWIWHTSSAQTGLNNVLQVEWLKARSRVARWREEVAVLKEEHRRTGVYLRWKAEWWRKQANLRSTGSVALVEGLSAYTARQAFIREALADRFDCLWEKSLKSIEKASKDGGHLRGQATSEGEDDNDGDEDDDDNDGEDGNDDDNDQILNIGDLDQAVVEYFAD</sequence>
<name>A0A8K0UEA7_9AGAR</name>
<feature type="compositionally biased region" description="Acidic residues" evidence="1">
    <location>
        <begin position="489"/>
        <end position="514"/>
    </location>
</feature>
<feature type="region of interest" description="Disordered" evidence="1">
    <location>
        <begin position="341"/>
        <end position="363"/>
    </location>
</feature>
<accession>A0A8K0UEA7</accession>
<reference evidence="2" key="1">
    <citation type="journal article" date="2021" name="New Phytol.">
        <title>Evolutionary innovations through gain and loss of genes in the ectomycorrhizal Boletales.</title>
        <authorList>
            <person name="Wu G."/>
            <person name="Miyauchi S."/>
            <person name="Morin E."/>
            <person name="Kuo A."/>
            <person name="Drula E."/>
            <person name="Varga T."/>
            <person name="Kohler A."/>
            <person name="Feng B."/>
            <person name="Cao Y."/>
            <person name="Lipzen A."/>
            <person name="Daum C."/>
            <person name="Hundley H."/>
            <person name="Pangilinan J."/>
            <person name="Johnson J."/>
            <person name="Barry K."/>
            <person name="LaButti K."/>
            <person name="Ng V."/>
            <person name="Ahrendt S."/>
            <person name="Min B."/>
            <person name="Choi I.G."/>
            <person name="Park H."/>
            <person name="Plett J.M."/>
            <person name="Magnuson J."/>
            <person name="Spatafora J.W."/>
            <person name="Nagy L.G."/>
            <person name="Henrissat B."/>
            <person name="Grigoriev I.V."/>
            <person name="Yang Z.L."/>
            <person name="Xu J."/>
            <person name="Martin F.M."/>
        </authorList>
    </citation>
    <scope>NUCLEOTIDE SEQUENCE</scope>
    <source>
        <strain evidence="2">KKN 215</strain>
    </source>
</reference>
<dbReference type="OrthoDB" id="2804062at2759"/>
<evidence type="ECO:0000256" key="1">
    <source>
        <dbReference type="SAM" id="MobiDB-lite"/>
    </source>
</evidence>
<proteinExistence type="predicted"/>
<dbReference type="Proteomes" id="UP000813824">
    <property type="component" value="Unassembled WGS sequence"/>
</dbReference>
<keyword evidence="3" id="KW-1185">Reference proteome</keyword>